<evidence type="ECO:0000256" key="8">
    <source>
        <dbReference type="ARBA" id="ARBA00038290"/>
    </source>
</evidence>
<evidence type="ECO:0000256" key="6">
    <source>
        <dbReference type="ARBA" id="ARBA00023242"/>
    </source>
</evidence>
<dbReference type="PANTHER" id="PTHR15627">
    <property type="entry name" value="NATURAL KILLER CELL-SPECIFIC ANTIGEN KLIP1"/>
    <property type="match status" value="1"/>
</dbReference>
<reference evidence="13 14" key="1">
    <citation type="submission" date="2024-05" db="EMBL/GenBank/DDBJ databases">
        <authorList>
            <person name="Wallberg A."/>
        </authorList>
    </citation>
    <scope>NUCLEOTIDE SEQUENCE [LARGE SCALE GENOMIC DNA]</scope>
</reference>
<evidence type="ECO:0000256" key="9">
    <source>
        <dbReference type="ARBA" id="ARBA00039242"/>
    </source>
</evidence>
<evidence type="ECO:0000256" key="4">
    <source>
        <dbReference type="ARBA" id="ARBA00022691"/>
    </source>
</evidence>
<keyword evidence="6" id="KW-0539">Nucleus</keyword>
<keyword evidence="14" id="KW-1185">Reference proteome</keyword>
<dbReference type="AlphaFoldDB" id="A0AAV2QZY3"/>
<comment type="caution">
    <text evidence="13">The sequence shown here is derived from an EMBL/GenBank/DDBJ whole genome shotgun (WGS) entry which is preliminary data.</text>
</comment>
<dbReference type="GO" id="GO:0006400">
    <property type="term" value="P:tRNA modification"/>
    <property type="evidence" value="ECO:0007669"/>
    <property type="project" value="TreeGrafter"/>
</dbReference>
<sequence>MEDTLENESVKGGDISIEKKANGVDLRKYSKEQLRLMKPANLTDNPFENMQIADSSFLEEVDGRVNCEKCNKSRKYFCYTCYVALPVFADRLPKVSLPCLIDIIKHPKETDGKSTAAHAGVLSPEVRIFTYPQIPDYTKESNVLLIFPDKTSVRLEELWTQLDSSPNTGLGSLVQNIAKIDSEECVSTKIRNIFKAARLEGLQCVELTSRNTLFWRYQKGKPNTYLATIEAIYYFVLDVHKNLLNQEYDGQYDNLLFFFKFFFQKIHSIHDPATLRAYKEI</sequence>
<evidence type="ECO:0000256" key="5">
    <source>
        <dbReference type="ARBA" id="ARBA00022694"/>
    </source>
</evidence>
<evidence type="ECO:0000256" key="1">
    <source>
        <dbReference type="ARBA" id="ARBA00004123"/>
    </source>
</evidence>
<accession>A0AAV2QZY3</accession>
<evidence type="ECO:0000313" key="13">
    <source>
        <dbReference type="EMBL" id="CAL4106611.1"/>
    </source>
</evidence>
<dbReference type="Proteomes" id="UP001497623">
    <property type="component" value="Unassembled WGS sequence"/>
</dbReference>
<feature type="non-terminal residue" evidence="13">
    <location>
        <position position="281"/>
    </location>
</feature>
<evidence type="ECO:0000256" key="3">
    <source>
        <dbReference type="ARBA" id="ARBA00022679"/>
    </source>
</evidence>
<keyword evidence="3" id="KW-0808">Transferase</keyword>
<keyword evidence="5" id="KW-0819">tRNA processing</keyword>
<protein>
    <recommendedName>
        <fullName evidence="9">tRNA-uridine aminocarboxypropyltransferase 1</fullName>
        <ecNumber evidence="2">2.5.1.25</ecNumber>
    </recommendedName>
    <alternativeName>
        <fullName evidence="10">DTW domain-containing protein 1</fullName>
    </alternativeName>
</protein>
<comment type="similarity">
    <text evidence="8">Belongs to the TDD superfamily. DTWD1 family.</text>
</comment>
<comment type="function">
    <text evidence="7">Catalyzes the formation of 3-(3-amino-3-carboxypropyl)uridine (acp3U) at position 20 in the D-loop of several cytoplasmic tRNAs (acp3U(20)).</text>
</comment>
<evidence type="ECO:0000259" key="12">
    <source>
        <dbReference type="SMART" id="SM01144"/>
    </source>
</evidence>
<dbReference type="EMBL" id="CAXKWB010013099">
    <property type="protein sequence ID" value="CAL4106611.1"/>
    <property type="molecule type" value="Genomic_DNA"/>
</dbReference>
<dbReference type="GO" id="GO:0016432">
    <property type="term" value="F:tRNA-uridine aminocarboxypropyltransferase activity"/>
    <property type="evidence" value="ECO:0007669"/>
    <property type="project" value="UniProtKB-EC"/>
</dbReference>
<name>A0AAV2QZY3_MEGNR</name>
<evidence type="ECO:0000256" key="2">
    <source>
        <dbReference type="ARBA" id="ARBA00012386"/>
    </source>
</evidence>
<organism evidence="13 14">
    <name type="scientific">Meganyctiphanes norvegica</name>
    <name type="common">Northern krill</name>
    <name type="synonym">Thysanopoda norvegica</name>
    <dbReference type="NCBI Taxonomy" id="48144"/>
    <lineage>
        <taxon>Eukaryota</taxon>
        <taxon>Metazoa</taxon>
        <taxon>Ecdysozoa</taxon>
        <taxon>Arthropoda</taxon>
        <taxon>Crustacea</taxon>
        <taxon>Multicrustacea</taxon>
        <taxon>Malacostraca</taxon>
        <taxon>Eumalacostraca</taxon>
        <taxon>Eucarida</taxon>
        <taxon>Euphausiacea</taxon>
        <taxon>Euphausiidae</taxon>
        <taxon>Meganyctiphanes</taxon>
    </lineage>
</organism>
<dbReference type="PANTHER" id="PTHR15627:SF8">
    <property type="entry name" value="TRNA-URIDINE AMINOCARBOXYPROPYLTRANSFERASE 1"/>
    <property type="match status" value="1"/>
</dbReference>
<dbReference type="InterPro" id="IPR051521">
    <property type="entry name" value="tRNA_Mod/Golgi_Maint"/>
</dbReference>
<comment type="catalytic activity">
    <reaction evidence="11">
        <text>a uridine in tRNA + S-adenosyl-L-methionine = a 3-[(3S)-3-amino-3-carboxypropyl]uridine in tRNA + S-methyl-5'-thioadenosine + H(+)</text>
        <dbReference type="Rhea" id="RHEA:62432"/>
        <dbReference type="Rhea" id="RHEA-COMP:13339"/>
        <dbReference type="Rhea" id="RHEA-COMP:16092"/>
        <dbReference type="ChEBI" id="CHEBI:15378"/>
        <dbReference type="ChEBI" id="CHEBI:17509"/>
        <dbReference type="ChEBI" id="CHEBI:59789"/>
        <dbReference type="ChEBI" id="CHEBI:65315"/>
        <dbReference type="ChEBI" id="CHEBI:82930"/>
        <dbReference type="EC" id="2.5.1.25"/>
    </reaction>
</comment>
<evidence type="ECO:0000256" key="7">
    <source>
        <dbReference type="ARBA" id="ARBA00037050"/>
    </source>
</evidence>
<evidence type="ECO:0000256" key="11">
    <source>
        <dbReference type="ARBA" id="ARBA00048718"/>
    </source>
</evidence>
<dbReference type="InterPro" id="IPR005636">
    <property type="entry name" value="DTW"/>
</dbReference>
<keyword evidence="4" id="KW-0949">S-adenosyl-L-methionine</keyword>
<evidence type="ECO:0000313" key="14">
    <source>
        <dbReference type="Proteomes" id="UP001497623"/>
    </source>
</evidence>
<dbReference type="GO" id="GO:0005634">
    <property type="term" value="C:nucleus"/>
    <property type="evidence" value="ECO:0007669"/>
    <property type="project" value="UniProtKB-SubCell"/>
</dbReference>
<evidence type="ECO:0000256" key="10">
    <source>
        <dbReference type="ARBA" id="ARBA00042508"/>
    </source>
</evidence>
<gene>
    <name evidence="13" type="ORF">MNOR_LOCUS18368</name>
</gene>
<dbReference type="Pfam" id="PF03942">
    <property type="entry name" value="DTW"/>
    <property type="match status" value="1"/>
</dbReference>
<dbReference type="SMART" id="SM01144">
    <property type="entry name" value="DTW"/>
    <property type="match status" value="1"/>
</dbReference>
<comment type="subcellular location">
    <subcellularLocation>
        <location evidence="1">Nucleus</location>
    </subcellularLocation>
</comment>
<feature type="domain" description="DTW" evidence="12">
    <location>
        <begin position="74"/>
        <end position="271"/>
    </location>
</feature>
<dbReference type="EC" id="2.5.1.25" evidence="2"/>
<proteinExistence type="inferred from homology"/>